<comment type="caution">
    <text evidence="1">The sequence shown here is derived from an EMBL/GenBank/DDBJ whole genome shotgun (WGS) entry which is preliminary data.</text>
</comment>
<evidence type="ECO:0000313" key="2">
    <source>
        <dbReference type="Proteomes" id="UP001151760"/>
    </source>
</evidence>
<keyword evidence="2" id="KW-1185">Reference proteome</keyword>
<dbReference type="Proteomes" id="UP001151760">
    <property type="component" value="Unassembled WGS sequence"/>
</dbReference>
<sequence length="336" mass="38075">MSETEPIPPTSSVTALRIPIIKKDADLYGKPIKARFGGNEASPPKKMQKEFYANLKFLRSLPSVWHVVATMIRGQPGLDELDFDDLYNNLKVILLESVDLLNIPGKQSIGRNEMRQHEDIDCDQGFDAVNTDDDQYSLALMATISEVPYCSKGSMSYKKLLKALKLKVPSPKEDLLFHQQYLKGNGFDKNSSSYHLQLLSRRESSTKFHDYASLTVDALDSMTGDRTCCLILKEFKGGYVALDMTSKVFKNQLMNRVCAKKGIKSDIAHCQDSHRQMVLQKERTVYIEEVVRCRDSLLPIQFWAEAVNTACYVLNRVLVTKPQMKLPYGNFDGKDL</sequence>
<organism evidence="1 2">
    <name type="scientific">Tanacetum coccineum</name>
    <dbReference type="NCBI Taxonomy" id="301880"/>
    <lineage>
        <taxon>Eukaryota</taxon>
        <taxon>Viridiplantae</taxon>
        <taxon>Streptophyta</taxon>
        <taxon>Embryophyta</taxon>
        <taxon>Tracheophyta</taxon>
        <taxon>Spermatophyta</taxon>
        <taxon>Magnoliopsida</taxon>
        <taxon>eudicotyledons</taxon>
        <taxon>Gunneridae</taxon>
        <taxon>Pentapetalae</taxon>
        <taxon>asterids</taxon>
        <taxon>campanulids</taxon>
        <taxon>Asterales</taxon>
        <taxon>Asteraceae</taxon>
        <taxon>Asteroideae</taxon>
        <taxon>Anthemideae</taxon>
        <taxon>Anthemidinae</taxon>
        <taxon>Tanacetum</taxon>
    </lineage>
</organism>
<name>A0ABQ5AIV3_9ASTR</name>
<gene>
    <name evidence="1" type="ORF">Tco_0823774</name>
</gene>
<reference evidence="1" key="2">
    <citation type="submission" date="2022-01" db="EMBL/GenBank/DDBJ databases">
        <authorList>
            <person name="Yamashiro T."/>
            <person name="Shiraishi A."/>
            <person name="Satake H."/>
            <person name="Nakayama K."/>
        </authorList>
    </citation>
    <scope>NUCLEOTIDE SEQUENCE</scope>
</reference>
<accession>A0ABQ5AIV3</accession>
<proteinExistence type="predicted"/>
<dbReference type="EMBL" id="BQNB010012362">
    <property type="protein sequence ID" value="GJT02605.1"/>
    <property type="molecule type" value="Genomic_DNA"/>
</dbReference>
<evidence type="ECO:0000313" key="1">
    <source>
        <dbReference type="EMBL" id="GJT02605.1"/>
    </source>
</evidence>
<reference evidence="1" key="1">
    <citation type="journal article" date="2022" name="Int. J. Mol. Sci.">
        <title>Draft Genome of Tanacetum Coccineum: Genomic Comparison of Closely Related Tanacetum-Family Plants.</title>
        <authorList>
            <person name="Yamashiro T."/>
            <person name="Shiraishi A."/>
            <person name="Nakayama K."/>
            <person name="Satake H."/>
        </authorList>
    </citation>
    <scope>NUCLEOTIDE SEQUENCE</scope>
</reference>
<protein>
    <submittedName>
        <fullName evidence="1">Uncharacterized protein</fullName>
    </submittedName>
</protein>